<dbReference type="Pfam" id="PF02875">
    <property type="entry name" value="Mur_ligase_C"/>
    <property type="match status" value="1"/>
</dbReference>
<proteinExistence type="predicted"/>
<reference evidence="13 14" key="1">
    <citation type="submission" date="2024-07" db="EMBL/GenBank/DDBJ databases">
        <authorList>
            <person name="Thanompreechachai J."/>
            <person name="Duangmal K."/>
        </authorList>
    </citation>
    <scope>NUCLEOTIDE SEQUENCE [LARGE SCALE GENOMIC DNA]</scope>
    <source>
        <strain evidence="13 14">KCTC 19886</strain>
    </source>
</reference>
<keyword evidence="8 10" id="KW-0131">Cell cycle</keyword>
<dbReference type="InterPro" id="IPR005863">
    <property type="entry name" value="UDP-N-AcMur_synth"/>
</dbReference>
<dbReference type="Gene3D" id="3.90.190.20">
    <property type="entry name" value="Mur ligase, C-terminal domain"/>
    <property type="match status" value="1"/>
</dbReference>
<keyword evidence="9 10" id="KW-0961">Cell wall biogenesis/degradation</keyword>
<evidence type="ECO:0000256" key="7">
    <source>
        <dbReference type="ARBA" id="ARBA00022984"/>
    </source>
</evidence>
<dbReference type="InterPro" id="IPR036615">
    <property type="entry name" value="Mur_ligase_C_dom_sf"/>
</dbReference>
<dbReference type="EC" id="6.3.2.10" evidence="10"/>
<keyword evidence="5" id="KW-0067">ATP-binding</keyword>
<keyword evidence="7 10" id="KW-0573">Peptidoglycan synthesis</keyword>
<keyword evidence="14" id="KW-1185">Reference proteome</keyword>
<keyword evidence="1" id="KW-0963">Cytoplasm</keyword>
<comment type="catalytic activity">
    <reaction evidence="10">
        <text>D-alanyl-D-alanine + UDP-N-acetyl-alpha-D-muramoyl-L-alanyl-gamma-D-glutamyl-meso-2,6-diaminopimelate + ATP = UDP-N-acetyl-alpha-D-muramoyl-L-alanyl-gamma-D-glutamyl-meso-2,6-diaminopimeloyl-D-alanyl-D-alanine + ADP + phosphate + H(+)</text>
        <dbReference type="Rhea" id="RHEA:28374"/>
        <dbReference type="ChEBI" id="CHEBI:15378"/>
        <dbReference type="ChEBI" id="CHEBI:30616"/>
        <dbReference type="ChEBI" id="CHEBI:43474"/>
        <dbReference type="ChEBI" id="CHEBI:57822"/>
        <dbReference type="ChEBI" id="CHEBI:61386"/>
        <dbReference type="ChEBI" id="CHEBI:83905"/>
        <dbReference type="ChEBI" id="CHEBI:456216"/>
        <dbReference type="EC" id="6.3.2.10"/>
    </reaction>
</comment>
<evidence type="ECO:0000259" key="12">
    <source>
        <dbReference type="Pfam" id="PF08245"/>
    </source>
</evidence>
<evidence type="ECO:0000256" key="8">
    <source>
        <dbReference type="ARBA" id="ARBA00023306"/>
    </source>
</evidence>
<dbReference type="InterPro" id="IPR051046">
    <property type="entry name" value="MurCDEF_CellWall_CoF430Synth"/>
</dbReference>
<evidence type="ECO:0000256" key="4">
    <source>
        <dbReference type="ARBA" id="ARBA00022741"/>
    </source>
</evidence>
<dbReference type="Gene3D" id="3.40.1190.10">
    <property type="entry name" value="Mur-like, catalytic domain"/>
    <property type="match status" value="1"/>
</dbReference>
<evidence type="ECO:0000256" key="9">
    <source>
        <dbReference type="ARBA" id="ARBA00023316"/>
    </source>
</evidence>
<organism evidence="13 14">
    <name type="scientific">Kineococcus endophyticus</name>
    <dbReference type="NCBI Taxonomy" id="1181883"/>
    <lineage>
        <taxon>Bacteria</taxon>
        <taxon>Bacillati</taxon>
        <taxon>Actinomycetota</taxon>
        <taxon>Actinomycetes</taxon>
        <taxon>Kineosporiales</taxon>
        <taxon>Kineosporiaceae</taxon>
        <taxon>Kineococcus</taxon>
    </lineage>
</organism>
<name>A0ABV3P3W6_9ACTN</name>
<dbReference type="InterPro" id="IPR036565">
    <property type="entry name" value="Mur-like_cat_sf"/>
</dbReference>
<dbReference type="EMBL" id="JBFNQN010000004">
    <property type="protein sequence ID" value="MEW9264321.1"/>
    <property type="molecule type" value="Genomic_DNA"/>
</dbReference>
<feature type="domain" description="Mur ligase central" evidence="12">
    <location>
        <begin position="102"/>
        <end position="282"/>
    </location>
</feature>
<dbReference type="SUPFAM" id="SSF63418">
    <property type="entry name" value="MurE/MurF N-terminal domain"/>
    <property type="match status" value="1"/>
</dbReference>
<dbReference type="SUPFAM" id="SSF53623">
    <property type="entry name" value="MurD-like peptide ligases, catalytic domain"/>
    <property type="match status" value="1"/>
</dbReference>
<feature type="domain" description="Mur ligase C-terminal" evidence="11">
    <location>
        <begin position="305"/>
        <end position="419"/>
    </location>
</feature>
<evidence type="ECO:0000313" key="13">
    <source>
        <dbReference type="EMBL" id="MEW9264321.1"/>
    </source>
</evidence>
<dbReference type="Pfam" id="PF08245">
    <property type="entry name" value="Mur_ligase_M"/>
    <property type="match status" value="1"/>
</dbReference>
<dbReference type="InterPro" id="IPR035911">
    <property type="entry name" value="MurE/MurF_N"/>
</dbReference>
<keyword evidence="3 10" id="KW-0132">Cell division</keyword>
<dbReference type="NCBIfam" id="TIGR01143">
    <property type="entry name" value="murF"/>
    <property type="match status" value="1"/>
</dbReference>
<evidence type="ECO:0000259" key="11">
    <source>
        <dbReference type="Pfam" id="PF02875"/>
    </source>
</evidence>
<evidence type="ECO:0000256" key="3">
    <source>
        <dbReference type="ARBA" id="ARBA00022618"/>
    </source>
</evidence>
<dbReference type="Gene3D" id="3.40.1390.10">
    <property type="entry name" value="MurE/MurF, N-terminal domain"/>
    <property type="match status" value="1"/>
</dbReference>
<comment type="caution">
    <text evidence="13">The sequence shown here is derived from an EMBL/GenBank/DDBJ whole genome shotgun (WGS) entry which is preliminary data.</text>
</comment>
<sequence length="433" mass="44687">MLATTLQQIAHVTGGRVTGAPAGGVPVPGPAYLDSRDPGPGGLFVALAGARTDGHDHVRDARAVLGTRPTTAPTVVVPDVTVALGRLARHVVDTRPVRVIAVTGSHGKTSVKEFLAAVLPDATATRGNENNELGVALTATRLPVGGGDLVVEMGARAVGHLTYLAGIAPPRISAVTALGHAHLGRFGSPELLAAAKAELPQATSGECVLAADDPRVLAMAERTWARVTTFGRSGDVGPEDVRLGADGRARFTLRTPGGRARVRLRVLGEHQVANACCAAAVALRAGAGLEQVVAGLERADGPGPHRLQRRRRHDGGLLLDDSYNASPASVVAALRTLAAVAPAGRRFAALGPMRELGDAHDRAHRAVAAAARRSGVDLVAVGEGAQVLGGTWVPDRSAAADLVRRTLRRDDVLLVKASRPERLDLLADDLCAP</sequence>
<dbReference type="Proteomes" id="UP001555826">
    <property type="component" value="Unassembled WGS sequence"/>
</dbReference>
<dbReference type="GO" id="GO:0047480">
    <property type="term" value="F:UDP-N-acetylmuramoyl-tripeptide-D-alanyl-D-alanine ligase activity"/>
    <property type="evidence" value="ECO:0007669"/>
    <property type="project" value="UniProtKB-EC"/>
</dbReference>
<evidence type="ECO:0000313" key="14">
    <source>
        <dbReference type="Proteomes" id="UP001555826"/>
    </source>
</evidence>
<keyword evidence="2 13" id="KW-0436">Ligase</keyword>
<evidence type="ECO:0000256" key="1">
    <source>
        <dbReference type="ARBA" id="ARBA00022490"/>
    </source>
</evidence>
<accession>A0ABV3P3W6</accession>
<evidence type="ECO:0000256" key="10">
    <source>
        <dbReference type="RuleBase" id="RU004136"/>
    </source>
</evidence>
<evidence type="ECO:0000256" key="2">
    <source>
        <dbReference type="ARBA" id="ARBA00022598"/>
    </source>
</evidence>
<keyword evidence="4" id="KW-0547">Nucleotide-binding</keyword>
<dbReference type="RefSeq" id="WP_367636984.1">
    <property type="nucleotide sequence ID" value="NZ_JBFNQN010000004.1"/>
</dbReference>
<keyword evidence="6 10" id="KW-0133">Cell shape</keyword>
<dbReference type="SUPFAM" id="SSF53244">
    <property type="entry name" value="MurD-like peptide ligases, peptide-binding domain"/>
    <property type="match status" value="1"/>
</dbReference>
<dbReference type="PANTHER" id="PTHR43024:SF1">
    <property type="entry name" value="UDP-N-ACETYLMURAMOYL-TRIPEPTIDE--D-ALANYL-D-ALANINE LIGASE"/>
    <property type="match status" value="1"/>
</dbReference>
<dbReference type="PANTHER" id="PTHR43024">
    <property type="entry name" value="UDP-N-ACETYLMURAMOYL-TRIPEPTIDE--D-ALANYL-D-ALANINE LIGASE"/>
    <property type="match status" value="1"/>
</dbReference>
<gene>
    <name evidence="13" type="primary">murF</name>
    <name evidence="13" type="ORF">AB1207_06155</name>
</gene>
<comment type="function">
    <text evidence="10">Involved in cell wall formation. Catalyzes the final step in the synthesis of UDP-N-acetylmuramoyl-pentapeptide, the precursor of murein.</text>
</comment>
<protein>
    <recommendedName>
        <fullName evidence="10">UDP-N-acetylmuramoyl-tripeptide--D-alanyl-D-alanine ligase</fullName>
        <ecNumber evidence="10">6.3.2.10</ecNumber>
    </recommendedName>
</protein>
<dbReference type="InterPro" id="IPR013221">
    <property type="entry name" value="Mur_ligase_cen"/>
</dbReference>
<evidence type="ECO:0000256" key="6">
    <source>
        <dbReference type="ARBA" id="ARBA00022960"/>
    </source>
</evidence>
<comment type="subcellular location">
    <subcellularLocation>
        <location evidence="10">Cytoplasm</location>
    </subcellularLocation>
</comment>
<comment type="pathway">
    <text evidence="10">Cell wall biogenesis; peptidoglycan biosynthesis.</text>
</comment>
<evidence type="ECO:0000256" key="5">
    <source>
        <dbReference type="ARBA" id="ARBA00022840"/>
    </source>
</evidence>
<dbReference type="InterPro" id="IPR004101">
    <property type="entry name" value="Mur_ligase_C"/>
</dbReference>